<keyword evidence="4" id="KW-0238">DNA-binding</keyword>
<dbReference type="InterPro" id="IPR013324">
    <property type="entry name" value="RNA_pol_sigma_r3/r4-like"/>
</dbReference>
<dbReference type="InterPro" id="IPR014284">
    <property type="entry name" value="RNA_pol_sigma-70_dom"/>
</dbReference>
<dbReference type="InterPro" id="IPR036388">
    <property type="entry name" value="WH-like_DNA-bd_sf"/>
</dbReference>
<dbReference type="PANTHER" id="PTHR43133:SF8">
    <property type="entry name" value="RNA POLYMERASE SIGMA FACTOR HI_1459-RELATED"/>
    <property type="match status" value="1"/>
</dbReference>
<organism evidence="8 9">
    <name type="scientific">Eshraghiella crossota DSM 2876</name>
    <dbReference type="NCBI Taxonomy" id="511680"/>
    <lineage>
        <taxon>Bacteria</taxon>
        <taxon>Bacillati</taxon>
        <taxon>Bacillota</taxon>
        <taxon>Clostridia</taxon>
        <taxon>Lachnospirales</taxon>
        <taxon>Lachnospiraceae</taxon>
        <taxon>Eshraghiella</taxon>
    </lineage>
</organism>
<feature type="domain" description="RNA polymerase sigma factor 70 region 4 type 2" evidence="7">
    <location>
        <begin position="152"/>
        <end position="202"/>
    </location>
</feature>
<dbReference type="Proteomes" id="UP000006238">
    <property type="component" value="Unassembled WGS sequence"/>
</dbReference>
<dbReference type="SUPFAM" id="SSF88659">
    <property type="entry name" value="Sigma3 and sigma4 domains of RNA polymerase sigma factors"/>
    <property type="match status" value="1"/>
</dbReference>
<dbReference type="InterPro" id="IPR013249">
    <property type="entry name" value="RNA_pol_sigma70_r4_t2"/>
</dbReference>
<dbReference type="RefSeq" id="WP_005602750.1">
    <property type="nucleotide sequence ID" value="NZ_GG663523.1"/>
</dbReference>
<name>D4RZM3_9FIRM</name>
<dbReference type="InterPro" id="IPR039425">
    <property type="entry name" value="RNA_pol_sigma-70-like"/>
</dbReference>
<dbReference type="STRING" id="45851.BHV86_02335"/>
<dbReference type="AlphaFoldDB" id="D4RZM3"/>
<dbReference type="Gene3D" id="1.10.10.10">
    <property type="entry name" value="Winged helix-like DNA-binding domain superfamily/Winged helix DNA-binding domain"/>
    <property type="match status" value="1"/>
</dbReference>
<dbReference type="EMBL" id="ABWN01000028">
    <property type="protein sequence ID" value="EFF68631.1"/>
    <property type="molecule type" value="Genomic_DNA"/>
</dbReference>
<dbReference type="GeneID" id="98919216"/>
<evidence type="ECO:0000259" key="7">
    <source>
        <dbReference type="Pfam" id="PF08281"/>
    </source>
</evidence>
<dbReference type="Pfam" id="PF04542">
    <property type="entry name" value="Sigma70_r2"/>
    <property type="match status" value="1"/>
</dbReference>
<evidence type="ECO:0000256" key="3">
    <source>
        <dbReference type="ARBA" id="ARBA00023082"/>
    </source>
</evidence>
<keyword evidence="9" id="KW-1185">Reference proteome</keyword>
<accession>D4RZM3</accession>
<evidence type="ECO:0000256" key="2">
    <source>
        <dbReference type="ARBA" id="ARBA00023015"/>
    </source>
</evidence>
<sequence>MKGKVCGDFCEFTLDKGYFITVRNMHMEDKEIINLYLSRNESAITVTMNKYEKYCYSIAYSILNNQEDSEECVNDTWMKVWKAIPPQIPNCFRAFIGKITRNLSFDKYKKENAKKRGGSELSLVLEELEECLPDKDNNVEETIIENELQHLINRFVEDLPLKYRNIFVRRYFFVNSIEEISIMYGVSKNNVMVILSRIRAQLKDYLWKENYYVE</sequence>
<reference evidence="8 9" key="1">
    <citation type="submission" date="2010-02" db="EMBL/GenBank/DDBJ databases">
        <authorList>
            <person name="Weinstock G."/>
            <person name="Sodergren E."/>
            <person name="Clifton S."/>
            <person name="Fulton L."/>
            <person name="Fulton B."/>
            <person name="Courtney L."/>
            <person name="Fronick C."/>
            <person name="Harrison M."/>
            <person name="Strong C."/>
            <person name="Farmer C."/>
            <person name="Delahaunty K."/>
            <person name="Markovic C."/>
            <person name="Hall O."/>
            <person name="Minx P."/>
            <person name="Tomlinson C."/>
            <person name="Mitreva M."/>
            <person name="Nelson J."/>
            <person name="Hou S."/>
            <person name="Wollam A."/>
            <person name="Pepin K.H."/>
            <person name="Johnson M."/>
            <person name="Bhonagiri V."/>
            <person name="Zhang X."/>
            <person name="Suruliraj S."/>
            <person name="Warren W."/>
            <person name="Chinwalla A."/>
            <person name="Mardis E.R."/>
            <person name="Wilson R.K."/>
        </authorList>
    </citation>
    <scope>NUCLEOTIDE SEQUENCE [LARGE SCALE GENOMIC DNA]</scope>
    <source>
        <strain evidence="8 9">DSM 2876</strain>
    </source>
</reference>
<keyword evidence="5" id="KW-0804">Transcription</keyword>
<evidence type="ECO:0000256" key="5">
    <source>
        <dbReference type="ARBA" id="ARBA00023163"/>
    </source>
</evidence>
<gene>
    <name evidence="8" type="ORF">BUTYVIB_01289</name>
</gene>
<dbReference type="GO" id="GO:0016987">
    <property type="term" value="F:sigma factor activity"/>
    <property type="evidence" value="ECO:0007669"/>
    <property type="project" value="UniProtKB-KW"/>
</dbReference>
<dbReference type="Pfam" id="PF08281">
    <property type="entry name" value="Sigma70_r4_2"/>
    <property type="match status" value="1"/>
</dbReference>
<proteinExistence type="inferred from homology"/>
<dbReference type="GO" id="GO:0003677">
    <property type="term" value="F:DNA binding"/>
    <property type="evidence" value="ECO:0007669"/>
    <property type="project" value="UniProtKB-KW"/>
</dbReference>
<dbReference type="SUPFAM" id="SSF88946">
    <property type="entry name" value="Sigma2 domain of RNA polymerase sigma factors"/>
    <property type="match status" value="1"/>
</dbReference>
<keyword evidence="2" id="KW-0805">Transcription regulation</keyword>
<feature type="domain" description="RNA polymerase sigma-70 region 2" evidence="6">
    <location>
        <begin position="50"/>
        <end position="112"/>
    </location>
</feature>
<keyword evidence="3" id="KW-0731">Sigma factor</keyword>
<evidence type="ECO:0000256" key="1">
    <source>
        <dbReference type="ARBA" id="ARBA00010641"/>
    </source>
</evidence>
<comment type="caution">
    <text evidence="8">The sequence shown here is derived from an EMBL/GenBank/DDBJ whole genome shotgun (WGS) entry which is preliminary data.</text>
</comment>
<dbReference type="HOGENOM" id="CLU_047691_9_7_9"/>
<evidence type="ECO:0000313" key="9">
    <source>
        <dbReference type="Proteomes" id="UP000006238"/>
    </source>
</evidence>
<dbReference type="GO" id="GO:0006352">
    <property type="term" value="P:DNA-templated transcription initiation"/>
    <property type="evidence" value="ECO:0007669"/>
    <property type="project" value="InterPro"/>
</dbReference>
<evidence type="ECO:0000256" key="4">
    <source>
        <dbReference type="ARBA" id="ARBA00023125"/>
    </source>
</evidence>
<evidence type="ECO:0000313" key="8">
    <source>
        <dbReference type="EMBL" id="EFF68631.1"/>
    </source>
</evidence>
<dbReference type="PANTHER" id="PTHR43133">
    <property type="entry name" value="RNA POLYMERASE ECF-TYPE SIGMA FACTO"/>
    <property type="match status" value="1"/>
</dbReference>
<protein>
    <submittedName>
        <fullName evidence="8">Sigma-70 region 2</fullName>
    </submittedName>
</protein>
<dbReference type="eggNOG" id="COG1595">
    <property type="taxonomic scope" value="Bacteria"/>
</dbReference>
<dbReference type="NCBIfam" id="TIGR02937">
    <property type="entry name" value="sigma70-ECF"/>
    <property type="match status" value="1"/>
</dbReference>
<comment type="similarity">
    <text evidence="1">Belongs to the sigma-70 factor family. ECF subfamily.</text>
</comment>
<dbReference type="InterPro" id="IPR013325">
    <property type="entry name" value="RNA_pol_sigma_r2"/>
</dbReference>
<evidence type="ECO:0000259" key="6">
    <source>
        <dbReference type="Pfam" id="PF04542"/>
    </source>
</evidence>
<dbReference type="InterPro" id="IPR007627">
    <property type="entry name" value="RNA_pol_sigma70_r2"/>
</dbReference>
<dbReference type="Gene3D" id="1.10.1740.10">
    <property type="match status" value="1"/>
</dbReference>